<dbReference type="Proteomes" id="UP000694398">
    <property type="component" value="Unassembled WGS sequence"/>
</dbReference>
<proteinExistence type="predicted"/>
<feature type="compositionally biased region" description="Basic and acidic residues" evidence="1">
    <location>
        <begin position="111"/>
        <end position="122"/>
    </location>
</feature>
<accession>A0A8C2YUQ9</accession>
<protein>
    <submittedName>
        <fullName evidence="3">Uncharacterized protein</fullName>
    </submittedName>
</protein>
<name>A0A8C2YUQ9_CHILA</name>
<dbReference type="OMA" id="KTAPDHE"/>
<dbReference type="GeneTree" id="ENSGT00500000045764"/>
<sequence>MLFGLCCERDGLFKFLYVVHIFILVGVVYYYFQKSVGKIAPEIVGESSQPMGKTLRPVWGMMMDKCYPETVQRRRVKSKKEQASGAVSPRATGRQNDSAPEEETDILPQEEGQKKTKDHQEVTEYPPGASVMESKEERPWGWAPQLLRKFWPSWFLASDTRKMQSHE</sequence>
<keyword evidence="2" id="KW-1133">Transmembrane helix</keyword>
<evidence type="ECO:0000313" key="3">
    <source>
        <dbReference type="Ensembl" id="ENSCLAP00000024764.1"/>
    </source>
</evidence>
<reference evidence="3" key="2">
    <citation type="submission" date="2025-09" db="UniProtKB">
        <authorList>
            <consortium name="Ensembl"/>
        </authorList>
    </citation>
    <scope>IDENTIFICATION</scope>
</reference>
<reference evidence="3" key="1">
    <citation type="submission" date="2025-08" db="UniProtKB">
        <authorList>
            <consortium name="Ensembl"/>
        </authorList>
    </citation>
    <scope>IDENTIFICATION</scope>
</reference>
<keyword evidence="4" id="KW-1185">Reference proteome</keyword>
<feature type="region of interest" description="Disordered" evidence="1">
    <location>
        <begin position="71"/>
        <end position="139"/>
    </location>
</feature>
<evidence type="ECO:0000256" key="2">
    <source>
        <dbReference type="SAM" id="Phobius"/>
    </source>
</evidence>
<evidence type="ECO:0000256" key="1">
    <source>
        <dbReference type="SAM" id="MobiDB-lite"/>
    </source>
</evidence>
<dbReference type="AlphaFoldDB" id="A0A8C2YUQ9"/>
<dbReference type="Ensembl" id="ENSCLAT00000025004.1">
    <property type="protein sequence ID" value="ENSCLAP00000024764.1"/>
    <property type="gene ID" value="ENSCLAG00000017000.1"/>
</dbReference>
<feature type="transmembrane region" description="Helical" evidence="2">
    <location>
        <begin position="12"/>
        <end position="32"/>
    </location>
</feature>
<keyword evidence="2" id="KW-0472">Membrane</keyword>
<evidence type="ECO:0000313" key="4">
    <source>
        <dbReference type="Proteomes" id="UP000694398"/>
    </source>
</evidence>
<keyword evidence="2" id="KW-0812">Transmembrane</keyword>
<organism evidence="3 4">
    <name type="scientific">Chinchilla lanigera</name>
    <name type="common">Long-tailed chinchilla</name>
    <name type="synonym">Chinchilla villidera</name>
    <dbReference type="NCBI Taxonomy" id="34839"/>
    <lineage>
        <taxon>Eukaryota</taxon>
        <taxon>Metazoa</taxon>
        <taxon>Chordata</taxon>
        <taxon>Craniata</taxon>
        <taxon>Vertebrata</taxon>
        <taxon>Euteleostomi</taxon>
        <taxon>Mammalia</taxon>
        <taxon>Eutheria</taxon>
        <taxon>Euarchontoglires</taxon>
        <taxon>Glires</taxon>
        <taxon>Rodentia</taxon>
        <taxon>Hystricomorpha</taxon>
        <taxon>Chinchillidae</taxon>
        <taxon>Chinchilla</taxon>
    </lineage>
</organism>